<protein>
    <recommendedName>
        <fullName evidence="5">Antitoxin VbhA domain-containing protein</fullName>
    </recommendedName>
</protein>
<keyword evidence="4" id="KW-1185">Reference proteome</keyword>
<evidence type="ECO:0000313" key="3">
    <source>
        <dbReference type="Proteomes" id="UP000068137"/>
    </source>
</evidence>
<evidence type="ECO:0000313" key="4">
    <source>
        <dbReference type="Proteomes" id="UP000324288"/>
    </source>
</evidence>
<name>A0A0M4MC16_9ACTN</name>
<evidence type="ECO:0000313" key="2">
    <source>
        <dbReference type="EMBL" id="VHO00439.1"/>
    </source>
</evidence>
<dbReference type="KEGG" id="cbq:AL705_04020"/>
<organism evidence="1 3">
    <name type="scientific">Lawsonella clevelandensis</name>
    <dbReference type="NCBI Taxonomy" id="1528099"/>
    <lineage>
        <taxon>Bacteria</taxon>
        <taxon>Bacillati</taxon>
        <taxon>Actinomycetota</taxon>
        <taxon>Actinomycetes</taxon>
        <taxon>Mycobacteriales</taxon>
        <taxon>Lawsonellaceae</taxon>
        <taxon>Lawsonella</taxon>
    </lineage>
</organism>
<reference evidence="1 3" key="1">
    <citation type="journal article" date="2015" name="Genome Announc.">
        <title>Complete Genome Sequences for Two Strains of a Novel Fastidious, Partially Acid-Fast, Gram-Positive Corynebacterineae Bacterium, Derived from Human Clinical Samples.</title>
        <authorList>
            <person name="Nicholson A.C."/>
            <person name="Bell M."/>
            <person name="Humrighouse B.W."/>
            <person name="McQuiston J.R."/>
        </authorList>
    </citation>
    <scope>NUCLEOTIDE SEQUENCE [LARGE SCALE GENOMIC DNA]</scope>
    <source>
        <strain evidence="1 3">X1698</strain>
    </source>
</reference>
<dbReference type="AlphaFoldDB" id="A0A0M4MC16"/>
<evidence type="ECO:0000313" key="1">
    <source>
        <dbReference type="EMBL" id="ALE18946.1"/>
    </source>
</evidence>
<dbReference type="Proteomes" id="UP000068137">
    <property type="component" value="Chromosome"/>
</dbReference>
<gene>
    <name evidence="1" type="ORF">AL705_04020</name>
    <name evidence="2" type="ORF">LC603019_00754</name>
</gene>
<dbReference type="RefSeq" id="WP_053961911.1">
    <property type="nucleotide sequence ID" value="NZ_CAMJVL010000047.1"/>
</dbReference>
<reference evidence="1" key="2">
    <citation type="journal article" date="2016" name="Int. J. Syst. Evol. Microbiol.">
        <title>Lawsonella clevelandensis gen. nov., sp. nov., a new member of the suborder Corynebacterineae isolated from human abscesses.</title>
        <authorList>
            <person name="Bell M.E."/>
            <person name="Bernard K.A."/>
            <person name="Harrington S.M."/>
            <person name="Patel N.B."/>
            <person name="Tucker T.A."/>
            <person name="Metcalfe M.G."/>
            <person name="McQuiston J.R."/>
        </authorList>
    </citation>
    <scope>NUCLEOTIDE SEQUENCE</scope>
    <source>
        <strain evidence="1">X1698</strain>
    </source>
</reference>
<reference evidence="2 4" key="3">
    <citation type="submission" date="2019-04" db="EMBL/GenBank/DDBJ databases">
        <authorList>
            <person name="Seth-Smith MB H."/>
            <person name="Seth-Smith H."/>
        </authorList>
    </citation>
    <scope>NUCLEOTIDE SEQUENCE [LARGE SCALE GENOMIC DNA]</scope>
    <source>
        <strain evidence="2">USB-603019</strain>
    </source>
</reference>
<dbReference type="EMBL" id="LR584267">
    <property type="protein sequence ID" value="VHO00439.1"/>
    <property type="molecule type" value="Genomic_DNA"/>
</dbReference>
<dbReference type="Proteomes" id="UP000324288">
    <property type="component" value="Chromosome"/>
</dbReference>
<accession>A0A0M4MC16</accession>
<evidence type="ECO:0008006" key="5">
    <source>
        <dbReference type="Google" id="ProtNLM"/>
    </source>
</evidence>
<proteinExistence type="predicted"/>
<sequence>MNGESGFNFADERRSEDETIAYAQCMTKMAGGELNGDDIAALRRIYRGETTPEVEQAAYLTRQGITLDELRSGLRDAH</sequence>
<dbReference type="EMBL" id="CP012390">
    <property type="protein sequence ID" value="ALE18946.1"/>
    <property type="molecule type" value="Genomic_DNA"/>
</dbReference>